<comment type="caution">
    <text evidence="2">The sequence shown here is derived from an EMBL/GenBank/DDBJ whole genome shotgun (WGS) entry which is preliminary data.</text>
</comment>
<dbReference type="PANTHER" id="PTHR46114">
    <property type="entry name" value="APPLE DOMAIN-CONTAINING PROTEIN"/>
    <property type="match status" value="1"/>
</dbReference>
<reference evidence="2 3" key="1">
    <citation type="journal article" date="2019" name="Commun. Biol.">
        <title>The bagworm genome reveals a unique fibroin gene that provides high tensile strength.</title>
        <authorList>
            <person name="Kono N."/>
            <person name="Nakamura H."/>
            <person name="Ohtoshi R."/>
            <person name="Tomita M."/>
            <person name="Numata K."/>
            <person name="Arakawa K."/>
        </authorList>
    </citation>
    <scope>NUCLEOTIDE SEQUENCE [LARGE SCALE GENOMIC DNA]</scope>
</reference>
<feature type="region of interest" description="Disordered" evidence="1">
    <location>
        <begin position="242"/>
        <end position="270"/>
    </location>
</feature>
<evidence type="ECO:0000313" key="3">
    <source>
        <dbReference type="Proteomes" id="UP000299102"/>
    </source>
</evidence>
<dbReference type="Proteomes" id="UP000299102">
    <property type="component" value="Unassembled WGS sequence"/>
</dbReference>
<dbReference type="AlphaFoldDB" id="A0A4C1T0B2"/>
<protein>
    <submittedName>
        <fullName evidence="2">Uncharacterized protein</fullName>
    </submittedName>
</protein>
<sequence>MMQILKELKLNILLGQQSGYTKFPCFICLWDSRAEQEHWVRRNWPLRENMEPGKQNIVQNSLVARDKIILPPLHIKLGIMKQFVKSLDKNGNCFSYICEKFPQLTMEKFKAGIFDGLQIRQLTNDTQFTNSMTELELKAWTAFVSVMQNFLGNKKSENSIELVENPLLQLKNMACNMSIKLHFLHSHLDRFPENLGDMSEEQESACVKTYASWKSAIRISYKRARVNTMGDVTTEKSGTGALYRAETEKRNLKDGERSRLCKKTDDADGK</sequence>
<organism evidence="2 3">
    <name type="scientific">Eumeta variegata</name>
    <name type="common">Bagworm moth</name>
    <name type="synonym">Eumeta japonica</name>
    <dbReference type="NCBI Taxonomy" id="151549"/>
    <lineage>
        <taxon>Eukaryota</taxon>
        <taxon>Metazoa</taxon>
        <taxon>Ecdysozoa</taxon>
        <taxon>Arthropoda</taxon>
        <taxon>Hexapoda</taxon>
        <taxon>Insecta</taxon>
        <taxon>Pterygota</taxon>
        <taxon>Neoptera</taxon>
        <taxon>Endopterygota</taxon>
        <taxon>Lepidoptera</taxon>
        <taxon>Glossata</taxon>
        <taxon>Ditrysia</taxon>
        <taxon>Tineoidea</taxon>
        <taxon>Psychidae</taxon>
        <taxon>Oiketicinae</taxon>
        <taxon>Eumeta</taxon>
    </lineage>
</organism>
<gene>
    <name evidence="2" type="ORF">EVAR_99750_1</name>
</gene>
<accession>A0A4C1T0B2</accession>
<proteinExistence type="predicted"/>
<keyword evidence="3" id="KW-1185">Reference proteome</keyword>
<dbReference type="EMBL" id="BGZK01004100">
    <property type="protein sequence ID" value="GBP06878.1"/>
    <property type="molecule type" value="Genomic_DNA"/>
</dbReference>
<dbReference type="OrthoDB" id="8063408at2759"/>
<evidence type="ECO:0000313" key="2">
    <source>
        <dbReference type="EMBL" id="GBP06878.1"/>
    </source>
</evidence>
<evidence type="ECO:0000256" key="1">
    <source>
        <dbReference type="SAM" id="MobiDB-lite"/>
    </source>
</evidence>
<name>A0A4C1T0B2_EUMVA</name>
<dbReference type="PANTHER" id="PTHR46114:SF1">
    <property type="entry name" value="ZAD DOMAIN-CONTAINING PROTEIN"/>
    <property type="match status" value="1"/>
</dbReference>
<feature type="compositionally biased region" description="Basic and acidic residues" evidence="1">
    <location>
        <begin position="245"/>
        <end position="270"/>
    </location>
</feature>